<evidence type="ECO:0000313" key="2">
    <source>
        <dbReference type="EMBL" id="SDH72129.1"/>
    </source>
</evidence>
<evidence type="ECO:0000313" key="3">
    <source>
        <dbReference type="Proteomes" id="UP000199163"/>
    </source>
</evidence>
<proteinExistence type="predicted"/>
<dbReference type="Proteomes" id="UP000199163">
    <property type="component" value="Unassembled WGS sequence"/>
</dbReference>
<dbReference type="GO" id="GO:0005737">
    <property type="term" value="C:cytoplasm"/>
    <property type="evidence" value="ECO:0007669"/>
    <property type="project" value="TreeGrafter"/>
</dbReference>
<dbReference type="InterPro" id="IPR004843">
    <property type="entry name" value="Calcineurin-like_PHP"/>
</dbReference>
<dbReference type="Gene3D" id="3.60.21.10">
    <property type="match status" value="1"/>
</dbReference>
<sequence>MTAAYDFIGDIHGCFDELTTLLKDIGYHKDQSIYTHPSGRIPVFIGDLTDRGPKSVAVMELVSKMVAQKAAYYVPGNHCDKLYRYFLGRNVQIKHGLETTVAELEALPNRKYKKIRHAFMELYDHAPWYQHLDHDQVIAAHAGIRSDLIGKQNKAVKTFVLYGDITGEKHSDGTPVRRDWALHYNGKRTIVYGHTPVHEPRIKNNTINIDTGCVFGGKLTALHYPEMTFSDTPSAMPFVKEKFRTFDDEHTQKDTKKEG</sequence>
<keyword evidence="3" id="KW-1185">Reference proteome</keyword>
<name>A0A1G8EQW7_9BACI</name>
<dbReference type="Pfam" id="PF00149">
    <property type="entry name" value="Metallophos"/>
    <property type="match status" value="1"/>
</dbReference>
<dbReference type="RefSeq" id="WP_091273365.1">
    <property type="nucleotide sequence ID" value="NZ_FNDK01000010.1"/>
</dbReference>
<dbReference type="CDD" id="cd07423">
    <property type="entry name" value="MPP_Prp_like"/>
    <property type="match status" value="1"/>
</dbReference>
<reference evidence="2 3" key="1">
    <citation type="submission" date="2016-10" db="EMBL/GenBank/DDBJ databases">
        <authorList>
            <person name="de Groot N.N."/>
        </authorList>
    </citation>
    <scope>NUCLEOTIDE SEQUENCE [LARGE SCALE GENOMIC DNA]</scope>
    <source>
        <strain evidence="2 3">DSM 21632</strain>
    </source>
</reference>
<evidence type="ECO:0000259" key="1">
    <source>
        <dbReference type="Pfam" id="PF00149"/>
    </source>
</evidence>
<dbReference type="InterPro" id="IPR041780">
    <property type="entry name" value="MPP_PrpE-like"/>
</dbReference>
<dbReference type="OrthoDB" id="9807890at2"/>
<accession>A0A1G8EQW7</accession>
<dbReference type="SUPFAM" id="SSF56300">
    <property type="entry name" value="Metallo-dependent phosphatases"/>
    <property type="match status" value="1"/>
</dbReference>
<dbReference type="AlphaFoldDB" id="A0A1G8EQW7"/>
<dbReference type="InterPro" id="IPR050126">
    <property type="entry name" value="Ap4A_hydrolase"/>
</dbReference>
<dbReference type="NCBIfam" id="NF010148">
    <property type="entry name" value="PRK13625.1"/>
    <property type="match status" value="1"/>
</dbReference>
<dbReference type="PANTHER" id="PTHR42850">
    <property type="entry name" value="METALLOPHOSPHOESTERASE"/>
    <property type="match status" value="1"/>
</dbReference>
<dbReference type="EMBL" id="FNDK01000010">
    <property type="protein sequence ID" value="SDH72129.1"/>
    <property type="molecule type" value="Genomic_DNA"/>
</dbReference>
<dbReference type="GO" id="GO:0016791">
    <property type="term" value="F:phosphatase activity"/>
    <property type="evidence" value="ECO:0007669"/>
    <property type="project" value="TreeGrafter"/>
</dbReference>
<organism evidence="2 3">
    <name type="scientific">Alteribacillus persepolensis</name>
    <dbReference type="NCBI Taxonomy" id="568899"/>
    <lineage>
        <taxon>Bacteria</taxon>
        <taxon>Bacillati</taxon>
        <taxon>Bacillota</taxon>
        <taxon>Bacilli</taxon>
        <taxon>Bacillales</taxon>
        <taxon>Bacillaceae</taxon>
        <taxon>Alteribacillus</taxon>
    </lineage>
</organism>
<dbReference type="InterPro" id="IPR029052">
    <property type="entry name" value="Metallo-depent_PP-like"/>
</dbReference>
<dbReference type="STRING" id="568899.SAMN05192534_11023"/>
<dbReference type="PANTHER" id="PTHR42850:SF7">
    <property type="entry name" value="BIS(5'-NUCLEOSYL)-TETRAPHOSPHATASE PRPE [ASYMMETRICAL]"/>
    <property type="match status" value="1"/>
</dbReference>
<gene>
    <name evidence="2" type="ORF">SAMN05192534_11023</name>
</gene>
<protein>
    <submittedName>
        <fullName evidence="2">Protein phosphatase</fullName>
    </submittedName>
</protein>
<feature type="domain" description="Calcineurin-like phosphoesterase" evidence="1">
    <location>
        <begin position="7"/>
        <end position="197"/>
    </location>
</feature>